<dbReference type="InterPro" id="IPR015424">
    <property type="entry name" value="PyrdxlP-dep_Trfase"/>
</dbReference>
<sequence length="992" mass="108292">MGINLTQTVSSWFSSSFHATQSALSSSSLVPRETPPESDTVASSTSLSTLSKPRSSLEEHPTYYAYGLSSASFTALIASEYPSLHSSELVHLDHAASPPPPTSAISAFASCISSTLYSNPHSHLPTQREVDRMRSRVMQVLFGLGEREQEGWDLVWTSGASASLKLVGEHFAWRPEANYRYLKESHTSLVGIRACALAGGAAAEALDLDAFLSSSGDEDEGGYVLHGYPAQCNVTGSRLGLHPARILSRRKRRNEAVLVDAAAYLCTSPLHFSDVPYEEAPDFVAGSFYKIYGHPTGLGFLLLKRSSARFLTTSSNSRYFGGGAIDALSVSSPFWVHPRGSKETRPGLVHERLENGTIPYLSIVALSCAMDAHERLFAPRTSSAASWASTAPLRAVGKHTQYLADLTRTKIGGLKHWDGSPLVKIHSGEGSARWEEDGPTIAFTLYTPSSQGSRPIGHAHLLNLTTLANIHLRTGGLCNTGVLARVSNLSDREFENLWETGRVCGDGQEFGGETGDKPLGLARISFGPCSSVEDVHMFVRFLSRYFLIAKEVAEMQNGHPVDAKLQDHHAYLQSLVRYPIKSCGGQSLTSCTLTPAGLLHDREFMLIDSATGKTMSQKQFPRMVLIKPSIEDDCAPEVMRVSAEGMPELIVPLEKNDDHEVTHLRMCSKEAPSRPSAQADEWFSKFLGVSCHLHRFACLVSSSSSCSTNLATFDGSPPVPILFSNESPFTLISTSSVDTVNNWIASDHADNDTEPSESQRIHPSCFRANFTISSPLPGGLPPFHEDTLSHLSIGGHMFQMLARCRRCLMICVDQDTGVRMREPFCCLARHRRSGRQRVEFGMHLMWRQELSGYGSGEARVRVGDQDLNEKRTGIIYKQSEPVSGIKEGSGGNAAPQPRGVSSIFHTYVLYPHHKSKLLILNVGLRTGHMAQSGNPSVGDDPKPGSCSRLDHFAVNLPIASLSQTDSTPQHIRVSALRCRELRNILNVPKIGR</sequence>
<dbReference type="PROSITE" id="PS51340">
    <property type="entry name" value="MOSC"/>
    <property type="match status" value="1"/>
</dbReference>
<dbReference type="Proteomes" id="UP001063166">
    <property type="component" value="Unassembled WGS sequence"/>
</dbReference>
<proteinExistence type="predicted"/>
<gene>
    <name evidence="3" type="ORF">LshimejAT787_1600570</name>
</gene>
<dbReference type="SUPFAM" id="SSF53383">
    <property type="entry name" value="PLP-dependent transferases"/>
    <property type="match status" value="1"/>
</dbReference>
<feature type="domain" description="MOSC" evidence="2">
    <location>
        <begin position="699"/>
        <end position="863"/>
    </location>
</feature>
<dbReference type="InterPro" id="IPR005302">
    <property type="entry name" value="MoCF_Sase_C"/>
</dbReference>
<organism evidence="3 4">
    <name type="scientific">Lyophyllum shimeji</name>
    <name type="common">Hon-shimeji</name>
    <name type="synonym">Tricholoma shimeji</name>
    <dbReference type="NCBI Taxonomy" id="47721"/>
    <lineage>
        <taxon>Eukaryota</taxon>
        <taxon>Fungi</taxon>
        <taxon>Dikarya</taxon>
        <taxon>Basidiomycota</taxon>
        <taxon>Agaricomycotina</taxon>
        <taxon>Agaricomycetes</taxon>
        <taxon>Agaricomycetidae</taxon>
        <taxon>Agaricales</taxon>
        <taxon>Tricholomatineae</taxon>
        <taxon>Lyophyllaceae</taxon>
        <taxon>Lyophyllum</taxon>
    </lineage>
</organism>
<name>A0A9P3UTE7_LYOSH</name>
<evidence type="ECO:0000313" key="3">
    <source>
        <dbReference type="EMBL" id="GLB44127.1"/>
    </source>
</evidence>
<evidence type="ECO:0000313" key="4">
    <source>
        <dbReference type="Proteomes" id="UP001063166"/>
    </source>
</evidence>
<dbReference type="Gene3D" id="3.40.640.10">
    <property type="entry name" value="Type I PLP-dependent aspartate aminotransferase-like (Major domain)"/>
    <property type="match status" value="1"/>
</dbReference>
<dbReference type="Gene3D" id="3.90.1150.10">
    <property type="entry name" value="Aspartate Aminotransferase, domain 1"/>
    <property type="match status" value="1"/>
</dbReference>
<dbReference type="Pfam" id="PF03476">
    <property type="entry name" value="MOSC_N"/>
    <property type="match status" value="1"/>
</dbReference>
<dbReference type="PANTHER" id="PTHR14237:SF80">
    <property type="entry name" value="MOLYBDENUM COFACTOR SULFURASE"/>
    <property type="match status" value="1"/>
</dbReference>
<protein>
    <recommendedName>
        <fullName evidence="2">MOSC domain-containing protein</fullName>
    </recommendedName>
</protein>
<dbReference type="InterPro" id="IPR015421">
    <property type="entry name" value="PyrdxlP-dep_Trfase_major"/>
</dbReference>
<feature type="region of interest" description="Disordered" evidence="1">
    <location>
        <begin position="25"/>
        <end position="54"/>
    </location>
</feature>
<dbReference type="PANTHER" id="PTHR14237">
    <property type="entry name" value="MOLYBDOPTERIN COFACTOR SULFURASE MOSC"/>
    <property type="match status" value="1"/>
</dbReference>
<keyword evidence="4" id="KW-1185">Reference proteome</keyword>
<dbReference type="Pfam" id="PF03473">
    <property type="entry name" value="MOSC"/>
    <property type="match status" value="1"/>
</dbReference>
<comment type="caution">
    <text evidence="3">The sequence shown here is derived from an EMBL/GenBank/DDBJ whole genome shotgun (WGS) entry which is preliminary data.</text>
</comment>
<dbReference type="InterPro" id="IPR015422">
    <property type="entry name" value="PyrdxlP-dep_Trfase_small"/>
</dbReference>
<feature type="compositionally biased region" description="Low complexity" evidence="1">
    <location>
        <begin position="38"/>
        <end position="54"/>
    </location>
</feature>
<accession>A0A9P3UTE7</accession>
<dbReference type="AlphaFoldDB" id="A0A9P3UTE7"/>
<evidence type="ECO:0000259" key="2">
    <source>
        <dbReference type="PROSITE" id="PS51340"/>
    </source>
</evidence>
<dbReference type="GO" id="GO:0030151">
    <property type="term" value="F:molybdenum ion binding"/>
    <property type="evidence" value="ECO:0007669"/>
    <property type="project" value="InterPro"/>
</dbReference>
<dbReference type="GO" id="GO:0030170">
    <property type="term" value="F:pyridoxal phosphate binding"/>
    <property type="evidence" value="ECO:0007669"/>
    <property type="project" value="InterPro"/>
</dbReference>
<evidence type="ECO:0000256" key="1">
    <source>
        <dbReference type="SAM" id="MobiDB-lite"/>
    </source>
</evidence>
<dbReference type="OrthoDB" id="10264306at2759"/>
<dbReference type="GO" id="GO:0003824">
    <property type="term" value="F:catalytic activity"/>
    <property type="evidence" value="ECO:0007669"/>
    <property type="project" value="InterPro"/>
</dbReference>
<dbReference type="SUPFAM" id="SSF141673">
    <property type="entry name" value="MOSC N-terminal domain-like"/>
    <property type="match status" value="1"/>
</dbReference>
<dbReference type="InterPro" id="IPR005303">
    <property type="entry name" value="MOCOS_middle"/>
</dbReference>
<dbReference type="EMBL" id="BRPK01000016">
    <property type="protein sequence ID" value="GLB44127.1"/>
    <property type="molecule type" value="Genomic_DNA"/>
</dbReference>
<reference evidence="3" key="1">
    <citation type="submission" date="2022-07" db="EMBL/GenBank/DDBJ databases">
        <title>The genome of Lyophyllum shimeji provides insight into the initial evolution of ectomycorrhizal fungal genome.</title>
        <authorList>
            <person name="Kobayashi Y."/>
            <person name="Shibata T."/>
            <person name="Hirakawa H."/>
            <person name="Shigenobu S."/>
            <person name="Nishiyama T."/>
            <person name="Yamada A."/>
            <person name="Hasebe M."/>
            <person name="Kawaguchi M."/>
        </authorList>
    </citation>
    <scope>NUCLEOTIDE SEQUENCE</scope>
    <source>
        <strain evidence="3">AT787</strain>
    </source>
</reference>